<keyword evidence="3" id="KW-1185">Reference proteome</keyword>
<protein>
    <recommendedName>
        <fullName evidence="1">YdhG-like domain-containing protein</fullName>
    </recommendedName>
</protein>
<evidence type="ECO:0000313" key="2">
    <source>
        <dbReference type="EMBL" id="NYJ34688.1"/>
    </source>
</evidence>
<dbReference type="Proteomes" id="UP000572051">
    <property type="component" value="Unassembled WGS sequence"/>
</dbReference>
<feature type="domain" description="YdhG-like" evidence="1">
    <location>
        <begin position="20"/>
        <end position="132"/>
    </location>
</feature>
<organism evidence="2 3">
    <name type="scientific">Nocardiopsis aegyptia</name>
    <dbReference type="NCBI Taxonomy" id="220378"/>
    <lineage>
        <taxon>Bacteria</taxon>
        <taxon>Bacillati</taxon>
        <taxon>Actinomycetota</taxon>
        <taxon>Actinomycetes</taxon>
        <taxon>Streptosporangiales</taxon>
        <taxon>Nocardiopsidaceae</taxon>
        <taxon>Nocardiopsis</taxon>
    </lineage>
</organism>
<dbReference type="RefSeq" id="WP_179823429.1">
    <property type="nucleotide sequence ID" value="NZ_JACCFS010000001.1"/>
</dbReference>
<proteinExistence type="predicted"/>
<gene>
    <name evidence="2" type="ORF">HNR10_002569</name>
</gene>
<dbReference type="AlphaFoldDB" id="A0A7Z0EM73"/>
<dbReference type="Pfam" id="PF08818">
    <property type="entry name" value="DUF1801"/>
    <property type="match status" value="1"/>
</dbReference>
<reference evidence="2 3" key="1">
    <citation type="submission" date="2020-07" db="EMBL/GenBank/DDBJ databases">
        <title>Sequencing the genomes of 1000 actinobacteria strains.</title>
        <authorList>
            <person name="Klenk H.-P."/>
        </authorList>
    </citation>
    <scope>NUCLEOTIDE SEQUENCE [LARGE SCALE GENOMIC DNA]</scope>
    <source>
        <strain evidence="2 3">DSM 44442</strain>
    </source>
</reference>
<sequence length="148" mass="16961">MVSSAAATPDEYLSELPEDRAEVLRAIRRVVLDRLPPGYEEGMEFGMISYHVPLERFPDTYNGRPLGYVALAAQKRHFSLYLMGVYDEELQREFADEWRATGRRLDMGKACVRFRALDDVALDVVGDWVARWSVDDIIAAYRAGRERS</sequence>
<name>A0A7Z0EM73_9ACTN</name>
<accession>A0A7Z0EM73</accession>
<dbReference type="SUPFAM" id="SSF159888">
    <property type="entry name" value="YdhG-like"/>
    <property type="match status" value="1"/>
</dbReference>
<evidence type="ECO:0000259" key="1">
    <source>
        <dbReference type="Pfam" id="PF08818"/>
    </source>
</evidence>
<dbReference type="InterPro" id="IPR014922">
    <property type="entry name" value="YdhG-like"/>
</dbReference>
<dbReference type="Gene3D" id="3.90.1150.200">
    <property type="match status" value="1"/>
</dbReference>
<comment type="caution">
    <text evidence="2">The sequence shown here is derived from an EMBL/GenBank/DDBJ whole genome shotgun (WGS) entry which is preliminary data.</text>
</comment>
<evidence type="ECO:0000313" key="3">
    <source>
        <dbReference type="Proteomes" id="UP000572051"/>
    </source>
</evidence>
<dbReference type="EMBL" id="JACCFS010000001">
    <property type="protein sequence ID" value="NYJ34688.1"/>
    <property type="molecule type" value="Genomic_DNA"/>
</dbReference>